<dbReference type="NCBIfam" id="TIGR02937">
    <property type="entry name" value="sigma70-ECF"/>
    <property type="match status" value="1"/>
</dbReference>
<feature type="domain" description="RNA polymerase sigma-70 region 2" evidence="7">
    <location>
        <begin position="15"/>
        <end position="79"/>
    </location>
</feature>
<evidence type="ECO:0000256" key="6">
    <source>
        <dbReference type="SAM" id="MobiDB-lite"/>
    </source>
</evidence>
<sequence>MVSLASGTDDLAAAFEEHRGRLEGVAVRMLGSRTDAQDALQEAWLRLSRQDVDGIDNLAGWLTTVVGRVCIDVLRARRSRSAMPFDELPELVVVEDEGQAPEDEAVLAESVGLAMLVVLQTLTPAERLAFVLHDVFAVPFAEIGQILGRSGDATKMLASRARSKVRGTEPPGRGRAERAVVTAFLAAAREGDFAGLLAVLDPDVTLRIDTPRGSSVRLGATEVAAVAERGARGGAMGFAAIVDGVPGVVFRSKDGRAFGVMGCTVVEGRIVEIVSINDRARVLAAGVRDRPPRGDGVTTVAGLPSRGYHPQPRRT</sequence>
<dbReference type="SUPFAM" id="SSF54427">
    <property type="entry name" value="NTF2-like"/>
    <property type="match status" value="1"/>
</dbReference>
<protein>
    <submittedName>
        <fullName evidence="9">DNA-directed RNA polymerase sigma-70 factor</fullName>
    </submittedName>
</protein>
<evidence type="ECO:0000313" key="10">
    <source>
        <dbReference type="Proteomes" id="UP001157126"/>
    </source>
</evidence>
<keyword evidence="9" id="KW-0240">DNA-directed RNA polymerase</keyword>
<evidence type="ECO:0000313" key="9">
    <source>
        <dbReference type="EMBL" id="GMA41134.1"/>
    </source>
</evidence>
<accession>A0ABQ6IUH8</accession>
<dbReference type="EMBL" id="BSUO01000001">
    <property type="protein sequence ID" value="GMA41134.1"/>
    <property type="molecule type" value="Genomic_DNA"/>
</dbReference>
<dbReference type="PANTHER" id="PTHR30173">
    <property type="entry name" value="SIGMA 19 FACTOR"/>
    <property type="match status" value="1"/>
</dbReference>
<dbReference type="InterPro" id="IPR014284">
    <property type="entry name" value="RNA_pol_sigma-70_dom"/>
</dbReference>
<keyword evidence="5" id="KW-0804">Transcription</keyword>
<comment type="caution">
    <text evidence="9">The sequence shown here is derived from an EMBL/GenBank/DDBJ whole genome shotgun (WGS) entry which is preliminary data.</text>
</comment>
<feature type="domain" description="RNA polymerase sigma factor 70 region 4 type 2" evidence="8">
    <location>
        <begin position="116"/>
        <end position="164"/>
    </location>
</feature>
<comment type="similarity">
    <text evidence="1">Belongs to the sigma-70 factor family. ECF subfamily.</text>
</comment>
<feature type="region of interest" description="Disordered" evidence="6">
    <location>
        <begin position="288"/>
        <end position="315"/>
    </location>
</feature>
<organism evidence="9 10">
    <name type="scientific">Mobilicoccus caccae</name>
    <dbReference type="NCBI Taxonomy" id="1859295"/>
    <lineage>
        <taxon>Bacteria</taxon>
        <taxon>Bacillati</taxon>
        <taxon>Actinomycetota</taxon>
        <taxon>Actinomycetes</taxon>
        <taxon>Micrococcales</taxon>
        <taxon>Dermatophilaceae</taxon>
        <taxon>Mobilicoccus</taxon>
    </lineage>
</organism>
<dbReference type="InterPro" id="IPR032710">
    <property type="entry name" value="NTF2-like_dom_sf"/>
</dbReference>
<evidence type="ECO:0000256" key="4">
    <source>
        <dbReference type="ARBA" id="ARBA00023082"/>
    </source>
</evidence>
<dbReference type="Pfam" id="PF04542">
    <property type="entry name" value="Sigma70_r2"/>
    <property type="match status" value="1"/>
</dbReference>
<dbReference type="InterPro" id="IPR013249">
    <property type="entry name" value="RNA_pol_sigma70_r4_t2"/>
</dbReference>
<comment type="subunit">
    <text evidence="2">Interacts transiently with the RNA polymerase catalytic core formed by RpoA, RpoB, RpoC and RpoZ (2 alpha, 1 beta, 1 beta' and 1 omega subunit) to form the RNA polymerase holoenzyme that can initiate transcription.</text>
</comment>
<dbReference type="Gene3D" id="1.10.10.10">
    <property type="entry name" value="Winged helix-like DNA-binding domain superfamily/Winged helix DNA-binding domain"/>
    <property type="match status" value="1"/>
</dbReference>
<dbReference type="InterPro" id="IPR007627">
    <property type="entry name" value="RNA_pol_sigma70_r2"/>
</dbReference>
<dbReference type="SUPFAM" id="SSF88659">
    <property type="entry name" value="Sigma3 and sigma4 domains of RNA polymerase sigma factors"/>
    <property type="match status" value="1"/>
</dbReference>
<dbReference type="Gene3D" id="3.10.450.50">
    <property type="match status" value="1"/>
</dbReference>
<dbReference type="GO" id="GO:0000428">
    <property type="term" value="C:DNA-directed RNA polymerase complex"/>
    <property type="evidence" value="ECO:0007669"/>
    <property type="project" value="UniProtKB-KW"/>
</dbReference>
<dbReference type="Proteomes" id="UP001157126">
    <property type="component" value="Unassembled WGS sequence"/>
</dbReference>
<evidence type="ECO:0000256" key="1">
    <source>
        <dbReference type="ARBA" id="ARBA00010641"/>
    </source>
</evidence>
<keyword evidence="4" id="KW-0731">Sigma factor</keyword>
<keyword evidence="10" id="KW-1185">Reference proteome</keyword>
<dbReference type="InterPro" id="IPR052704">
    <property type="entry name" value="ECF_Sigma-70_Domain"/>
</dbReference>
<name>A0ABQ6IUH8_9MICO</name>
<evidence type="ECO:0000259" key="7">
    <source>
        <dbReference type="Pfam" id="PF04542"/>
    </source>
</evidence>
<reference evidence="10" key="1">
    <citation type="journal article" date="2019" name="Int. J. Syst. Evol. Microbiol.">
        <title>The Global Catalogue of Microorganisms (GCM) 10K type strain sequencing project: providing services to taxonomists for standard genome sequencing and annotation.</title>
        <authorList>
            <consortium name="The Broad Institute Genomics Platform"/>
            <consortium name="The Broad Institute Genome Sequencing Center for Infectious Disease"/>
            <person name="Wu L."/>
            <person name="Ma J."/>
        </authorList>
    </citation>
    <scope>NUCLEOTIDE SEQUENCE [LARGE SCALE GENOMIC DNA]</scope>
    <source>
        <strain evidence="10">NBRC 113072</strain>
    </source>
</reference>
<dbReference type="InterPro" id="IPR036388">
    <property type="entry name" value="WH-like_DNA-bd_sf"/>
</dbReference>
<keyword evidence="3" id="KW-0805">Transcription regulation</keyword>
<dbReference type="SUPFAM" id="SSF88946">
    <property type="entry name" value="Sigma2 domain of RNA polymerase sigma factors"/>
    <property type="match status" value="1"/>
</dbReference>
<evidence type="ECO:0000256" key="3">
    <source>
        <dbReference type="ARBA" id="ARBA00023015"/>
    </source>
</evidence>
<dbReference type="InterPro" id="IPR013325">
    <property type="entry name" value="RNA_pol_sigma_r2"/>
</dbReference>
<dbReference type="Pfam" id="PF08281">
    <property type="entry name" value="Sigma70_r4_2"/>
    <property type="match status" value="1"/>
</dbReference>
<dbReference type="PANTHER" id="PTHR30173:SF43">
    <property type="entry name" value="ECF RNA POLYMERASE SIGMA FACTOR SIGI-RELATED"/>
    <property type="match status" value="1"/>
</dbReference>
<evidence type="ECO:0000259" key="8">
    <source>
        <dbReference type="Pfam" id="PF08281"/>
    </source>
</evidence>
<evidence type="ECO:0000256" key="2">
    <source>
        <dbReference type="ARBA" id="ARBA00011344"/>
    </source>
</evidence>
<dbReference type="RefSeq" id="WP_284304719.1">
    <property type="nucleotide sequence ID" value="NZ_BSUO01000001.1"/>
</dbReference>
<dbReference type="Gene3D" id="1.10.1740.10">
    <property type="match status" value="1"/>
</dbReference>
<proteinExistence type="inferred from homology"/>
<dbReference type="InterPro" id="IPR013324">
    <property type="entry name" value="RNA_pol_sigma_r3/r4-like"/>
</dbReference>
<evidence type="ECO:0000256" key="5">
    <source>
        <dbReference type="ARBA" id="ARBA00023163"/>
    </source>
</evidence>
<gene>
    <name evidence="9" type="primary">rpoE</name>
    <name evidence="9" type="ORF">GCM10025883_31790</name>
</gene>